<reference evidence="1 2" key="1">
    <citation type="journal article" date="2012" name="J. Bacteriol.">
        <title>Twenty-one genome sequences from Pseudomonas species and 19 genome sequences from diverse bacteria isolated from the rhizosphere and endosphere of Populus deltoides.</title>
        <authorList>
            <person name="Brown S.D."/>
            <person name="Utturkar S.M."/>
            <person name="Klingeman D.M."/>
            <person name="Johnson C.M."/>
            <person name="Martin S.L."/>
            <person name="Land M.L."/>
            <person name="Lu T.Y."/>
            <person name="Schadt C.W."/>
            <person name="Doktycz M.J."/>
            <person name="Pelletier D.A."/>
        </authorList>
    </citation>
    <scope>NUCLEOTIDE SEQUENCE [LARGE SCALE GENOMIC DNA]</scope>
    <source>
        <strain evidence="1 2">CF314</strain>
    </source>
</reference>
<sequence>MTSSLNHIVSEIQRKEKAISLSYPNVIDEAYQMTIYLQKLLVSTKEDVIKQCFKTHWEEVNFFRNIKPYIHSKLIYYNKVFRIQTACPVDSCKMYVNYFSEQLQELKQEYTEHIYNSNFYRYYRSGRTDHDETYFRLGNINFHDGLNSFVFEIDPLFSTYYDYKVARK</sequence>
<dbReference type="InterPro" id="IPR018534">
    <property type="entry name" value="Tet_reg_excision_RteC"/>
</dbReference>
<proteinExistence type="predicted"/>
<dbReference type="EMBL" id="AKJY01000016">
    <property type="protein sequence ID" value="EJL73984.1"/>
    <property type="molecule type" value="Genomic_DNA"/>
</dbReference>
<accession>J3CLG1</accession>
<dbReference type="Proteomes" id="UP000007509">
    <property type="component" value="Unassembled WGS sequence"/>
</dbReference>
<evidence type="ECO:0000313" key="2">
    <source>
        <dbReference type="Proteomes" id="UP000007509"/>
    </source>
</evidence>
<dbReference type="Pfam" id="PF09357">
    <property type="entry name" value="RteC"/>
    <property type="match status" value="1"/>
</dbReference>
<evidence type="ECO:0000313" key="1">
    <source>
        <dbReference type="EMBL" id="EJL73984.1"/>
    </source>
</evidence>
<gene>
    <name evidence="1" type="ORF">PMI13_01264</name>
</gene>
<organism evidence="1 2">
    <name type="scientific">Chryseobacterium populi</name>
    <dbReference type="NCBI Taxonomy" id="1144316"/>
    <lineage>
        <taxon>Bacteria</taxon>
        <taxon>Pseudomonadati</taxon>
        <taxon>Bacteroidota</taxon>
        <taxon>Flavobacteriia</taxon>
        <taxon>Flavobacteriales</taxon>
        <taxon>Weeksellaceae</taxon>
        <taxon>Chryseobacterium group</taxon>
        <taxon>Chryseobacterium</taxon>
    </lineage>
</organism>
<protein>
    <submittedName>
        <fullName evidence="1">RteC protein</fullName>
    </submittedName>
</protein>
<keyword evidence="2" id="KW-1185">Reference proteome</keyword>
<dbReference type="PATRIC" id="fig|1144316.3.peg.1269"/>
<comment type="caution">
    <text evidence="1">The sequence shown here is derived from an EMBL/GenBank/DDBJ whole genome shotgun (WGS) entry which is preliminary data.</text>
</comment>
<dbReference type="AlphaFoldDB" id="J3CLG1"/>
<name>J3CLG1_9FLAO</name>